<evidence type="ECO:0000313" key="3">
    <source>
        <dbReference type="Proteomes" id="UP000268007"/>
    </source>
</evidence>
<accession>A0A495IVP6</accession>
<dbReference type="AlphaFoldDB" id="A0A495IVP6"/>
<protein>
    <recommendedName>
        <fullName evidence="4">TerB family tellurite resistance protein</fullName>
    </recommendedName>
</protein>
<organism evidence="2 3">
    <name type="scientific">Mucilaginibacter gracilis</name>
    <dbReference type="NCBI Taxonomy" id="423350"/>
    <lineage>
        <taxon>Bacteria</taxon>
        <taxon>Pseudomonadati</taxon>
        <taxon>Bacteroidota</taxon>
        <taxon>Sphingobacteriia</taxon>
        <taxon>Sphingobacteriales</taxon>
        <taxon>Sphingobacteriaceae</taxon>
        <taxon>Mucilaginibacter</taxon>
    </lineage>
</organism>
<feature type="signal peptide" evidence="1">
    <location>
        <begin position="1"/>
        <end position="26"/>
    </location>
</feature>
<reference evidence="2 3" key="1">
    <citation type="submission" date="2018-10" db="EMBL/GenBank/DDBJ databases">
        <title>Genomic Encyclopedia of Archaeal and Bacterial Type Strains, Phase II (KMG-II): from individual species to whole genera.</title>
        <authorList>
            <person name="Goeker M."/>
        </authorList>
    </citation>
    <scope>NUCLEOTIDE SEQUENCE [LARGE SCALE GENOMIC DNA]</scope>
    <source>
        <strain evidence="2 3">DSM 18602</strain>
    </source>
</reference>
<evidence type="ECO:0008006" key="4">
    <source>
        <dbReference type="Google" id="ProtNLM"/>
    </source>
</evidence>
<gene>
    <name evidence="2" type="ORF">BDD43_0160</name>
</gene>
<evidence type="ECO:0000313" key="2">
    <source>
        <dbReference type="EMBL" id="RKR80068.1"/>
    </source>
</evidence>
<dbReference type="EMBL" id="RBKU01000001">
    <property type="protein sequence ID" value="RKR80068.1"/>
    <property type="molecule type" value="Genomic_DNA"/>
</dbReference>
<keyword evidence="1" id="KW-0732">Signal</keyword>
<dbReference type="OrthoDB" id="826958at2"/>
<comment type="caution">
    <text evidence="2">The sequence shown here is derived from an EMBL/GenBank/DDBJ whole genome shotgun (WGS) entry which is preliminary data.</text>
</comment>
<keyword evidence="3" id="KW-1185">Reference proteome</keyword>
<name>A0A495IVP6_9SPHI</name>
<evidence type="ECO:0000256" key="1">
    <source>
        <dbReference type="SAM" id="SignalP"/>
    </source>
</evidence>
<sequence>MRSIKMSIAGLFCLALSAFNVTPAKAQSFEIQQLILDVAKLAQFKSILSEMYDGYTILTKGYGTVKNLTQGNFNLHEVFLDGLLQVSPEVKKYQRVADIIADESSILSEYKKKYSRFRNSGRFSISELDYISNIYERLTSAALHNAADLADVLTASKLRMSDDERLSAIDRIYLDTNDKLQFLRSFNSRTSILQAQRQKQVNETQTLQNLYRP</sequence>
<proteinExistence type="predicted"/>
<feature type="chain" id="PRO_5019743327" description="TerB family tellurite resistance protein" evidence="1">
    <location>
        <begin position="27"/>
        <end position="213"/>
    </location>
</feature>
<dbReference type="Proteomes" id="UP000268007">
    <property type="component" value="Unassembled WGS sequence"/>
</dbReference>